<reference evidence="2 3" key="1">
    <citation type="submission" date="2019-07" db="EMBL/GenBank/DDBJ databases">
        <title>Whole genome shotgun sequence of Nocardia ninae NBRC 108245.</title>
        <authorList>
            <person name="Hosoyama A."/>
            <person name="Uohara A."/>
            <person name="Ohji S."/>
            <person name="Ichikawa N."/>
        </authorList>
    </citation>
    <scope>NUCLEOTIDE SEQUENCE [LARGE SCALE GENOMIC DNA]</scope>
    <source>
        <strain evidence="2 3">NBRC 108245</strain>
    </source>
</reference>
<evidence type="ECO:0000313" key="3">
    <source>
        <dbReference type="Proteomes" id="UP000321424"/>
    </source>
</evidence>
<feature type="region of interest" description="Disordered" evidence="1">
    <location>
        <begin position="45"/>
        <end position="93"/>
    </location>
</feature>
<proteinExistence type="predicted"/>
<gene>
    <name evidence="2" type="ORF">NN4_64920</name>
</gene>
<protein>
    <submittedName>
        <fullName evidence="2">Uncharacterized protein</fullName>
    </submittedName>
</protein>
<dbReference type="Proteomes" id="UP000321424">
    <property type="component" value="Unassembled WGS sequence"/>
</dbReference>
<keyword evidence="3" id="KW-1185">Reference proteome</keyword>
<dbReference type="EMBL" id="BJXA01000060">
    <property type="protein sequence ID" value="GEM41973.1"/>
    <property type="molecule type" value="Genomic_DNA"/>
</dbReference>
<dbReference type="AlphaFoldDB" id="A0A511MMY6"/>
<sequence length="93" mass="9657">MKIRGDLIGVVLVQTDAGLLTLAAGDVVPDGVSVGNHVLADQVTEPAPVDAEPIADDLVPASELDPRPISESVAPQPRRRGRPPKNRGPNAPL</sequence>
<accession>A0A511MMY6</accession>
<name>A0A511MMY6_9NOCA</name>
<evidence type="ECO:0000313" key="2">
    <source>
        <dbReference type="EMBL" id="GEM41973.1"/>
    </source>
</evidence>
<organism evidence="2 3">
    <name type="scientific">Nocardia ninae NBRC 108245</name>
    <dbReference type="NCBI Taxonomy" id="1210091"/>
    <lineage>
        <taxon>Bacteria</taxon>
        <taxon>Bacillati</taxon>
        <taxon>Actinomycetota</taxon>
        <taxon>Actinomycetes</taxon>
        <taxon>Mycobacteriales</taxon>
        <taxon>Nocardiaceae</taxon>
        <taxon>Nocardia</taxon>
    </lineage>
</organism>
<comment type="caution">
    <text evidence="2">The sequence shown here is derived from an EMBL/GenBank/DDBJ whole genome shotgun (WGS) entry which is preliminary data.</text>
</comment>
<evidence type="ECO:0000256" key="1">
    <source>
        <dbReference type="SAM" id="MobiDB-lite"/>
    </source>
</evidence>